<gene>
    <name evidence="1" type="ORF">EAH77_22285</name>
</gene>
<comment type="caution">
    <text evidence="1">The sequence shown here is derived from an EMBL/GenBank/DDBJ whole genome shotgun (WGS) entry which is preliminary data.</text>
</comment>
<dbReference type="OrthoDB" id="9846839at2"/>
<name>A0A502G4U5_9GAMM</name>
<sequence>MNGEKTLTIHFFGLHGFMFRDDDTEHQRVRFRTRPGLHHEALKVAIAGLTKSVPENLTWDTSCGEGSFCLLTASVSAGTYALPYKEETD</sequence>
<keyword evidence="2" id="KW-1185">Reference proteome</keyword>
<dbReference type="RefSeq" id="WP_140475165.1">
    <property type="nucleotide sequence ID" value="NZ_RCZD01000016.1"/>
</dbReference>
<dbReference type="AlphaFoldDB" id="A0A502G4U5"/>
<reference evidence="1 2" key="1">
    <citation type="journal article" date="2019" name="Environ. Microbiol.">
        <title>Species interactions and distinct microbial communities in high Arctic permafrost affected cryosols are associated with the CH4 and CO2 gas fluxes.</title>
        <authorList>
            <person name="Altshuler I."/>
            <person name="Hamel J."/>
            <person name="Turney S."/>
            <person name="Magnuson E."/>
            <person name="Levesque R."/>
            <person name="Greer C."/>
            <person name="Whyte L.G."/>
        </authorList>
    </citation>
    <scope>NUCLEOTIDE SEQUENCE [LARGE SCALE GENOMIC DNA]</scope>
    <source>
        <strain evidence="1 2">E4</strain>
    </source>
</reference>
<proteinExistence type="predicted"/>
<dbReference type="EMBL" id="RCZD01000016">
    <property type="protein sequence ID" value="TPG56804.1"/>
    <property type="molecule type" value="Genomic_DNA"/>
</dbReference>
<evidence type="ECO:0000313" key="1">
    <source>
        <dbReference type="EMBL" id="TPG56804.1"/>
    </source>
</evidence>
<accession>A0A502G4U5</accession>
<protein>
    <submittedName>
        <fullName evidence="1">Uncharacterized protein</fullName>
    </submittedName>
</protein>
<evidence type="ECO:0000313" key="2">
    <source>
        <dbReference type="Proteomes" id="UP000317663"/>
    </source>
</evidence>
<dbReference type="Proteomes" id="UP000317663">
    <property type="component" value="Unassembled WGS sequence"/>
</dbReference>
<organism evidence="1 2">
    <name type="scientific">Ewingella americana</name>
    <dbReference type="NCBI Taxonomy" id="41202"/>
    <lineage>
        <taxon>Bacteria</taxon>
        <taxon>Pseudomonadati</taxon>
        <taxon>Pseudomonadota</taxon>
        <taxon>Gammaproteobacteria</taxon>
        <taxon>Enterobacterales</taxon>
        <taxon>Yersiniaceae</taxon>
        <taxon>Ewingella</taxon>
    </lineage>
</organism>